<name>A0A8S1KM31_9CILI</name>
<dbReference type="GO" id="GO:0000045">
    <property type="term" value="P:autophagosome assembly"/>
    <property type="evidence" value="ECO:0007669"/>
    <property type="project" value="TreeGrafter"/>
</dbReference>
<sequence>MNFQLNLNSLANSNKKQLLTPRVEPGQQYHINKNLQNPNFGQKNHHNHNSSQDYGYNEKSFSITILSSQKIAENKFIEIQNKTYEVLKLIGTGNFGQVFHLQKLNSQEQFALKVQKQMNKDEADILLEFKKNTFKNLVNTIECLFNHQTQEYFVLMEYCEQSLEDYLRSGELEKTNIRYIMKSIANGIKELHAKGIIHRDLKPENILIFSIKDGENTQACYKICDFGLSSQKKYSLTYCCGTSHYMAPEQIQNLKNIKIGYNSKVDIWAFGAVIFELFSREVLFMGNSNQEVYELILNTKQKDLDAKIKVKLGHLEFFDLVIKMMQINPEDRIEIEQVIEKLKNSGSKCIKSKISSNNFQQSKVINNLNFKQAPYPKMQIQQQTQFQINKQFPQPFKNQKTQERLNQL</sequence>
<keyword evidence="10" id="KW-1185">Reference proteome</keyword>
<dbReference type="AlphaFoldDB" id="A0A8S1KM31"/>
<evidence type="ECO:0000313" key="9">
    <source>
        <dbReference type="EMBL" id="CAD8056440.1"/>
    </source>
</evidence>
<dbReference type="PROSITE" id="PS50011">
    <property type="entry name" value="PROTEIN_KINASE_DOM"/>
    <property type="match status" value="1"/>
</dbReference>
<evidence type="ECO:0000259" key="8">
    <source>
        <dbReference type="PROSITE" id="PS50011"/>
    </source>
</evidence>
<dbReference type="OrthoDB" id="7869584at2759"/>
<protein>
    <recommendedName>
        <fullName evidence="8">Protein kinase domain-containing protein</fullName>
    </recommendedName>
</protein>
<keyword evidence="6" id="KW-0723">Serine/threonine-protein kinase</keyword>
<evidence type="ECO:0000256" key="1">
    <source>
        <dbReference type="ARBA" id="ARBA00022679"/>
    </source>
</evidence>
<keyword evidence="1" id="KW-0808">Transferase</keyword>
<dbReference type="GO" id="GO:0005524">
    <property type="term" value="F:ATP binding"/>
    <property type="evidence" value="ECO:0007669"/>
    <property type="project" value="UniProtKB-UniRule"/>
</dbReference>
<feature type="domain" description="Protein kinase" evidence="8">
    <location>
        <begin position="84"/>
        <end position="350"/>
    </location>
</feature>
<dbReference type="InterPro" id="IPR017441">
    <property type="entry name" value="Protein_kinase_ATP_BS"/>
</dbReference>
<evidence type="ECO:0000256" key="3">
    <source>
        <dbReference type="ARBA" id="ARBA00022777"/>
    </source>
</evidence>
<feature type="region of interest" description="Disordered" evidence="7">
    <location>
        <begin position="32"/>
        <end position="53"/>
    </location>
</feature>
<dbReference type="GO" id="GO:0005829">
    <property type="term" value="C:cytosol"/>
    <property type="evidence" value="ECO:0007669"/>
    <property type="project" value="TreeGrafter"/>
</dbReference>
<dbReference type="Pfam" id="PF00069">
    <property type="entry name" value="Pkinase"/>
    <property type="match status" value="1"/>
</dbReference>
<dbReference type="GO" id="GO:0005776">
    <property type="term" value="C:autophagosome"/>
    <property type="evidence" value="ECO:0007669"/>
    <property type="project" value="TreeGrafter"/>
</dbReference>
<dbReference type="GO" id="GO:0004674">
    <property type="term" value="F:protein serine/threonine kinase activity"/>
    <property type="evidence" value="ECO:0007669"/>
    <property type="project" value="UniProtKB-KW"/>
</dbReference>
<keyword evidence="3" id="KW-0418">Kinase</keyword>
<feature type="compositionally biased region" description="Polar residues" evidence="7">
    <location>
        <begin position="32"/>
        <end position="42"/>
    </location>
</feature>
<gene>
    <name evidence="9" type="ORF">PSON_ATCC_30995.1.T0100239</name>
</gene>
<evidence type="ECO:0000256" key="4">
    <source>
        <dbReference type="ARBA" id="ARBA00022840"/>
    </source>
</evidence>
<dbReference type="Proteomes" id="UP000692954">
    <property type="component" value="Unassembled WGS sequence"/>
</dbReference>
<accession>A0A8S1KM31</accession>
<evidence type="ECO:0000256" key="5">
    <source>
        <dbReference type="PROSITE-ProRule" id="PRU10141"/>
    </source>
</evidence>
<dbReference type="SMART" id="SM00220">
    <property type="entry name" value="S_TKc"/>
    <property type="match status" value="1"/>
</dbReference>
<evidence type="ECO:0000256" key="6">
    <source>
        <dbReference type="RuleBase" id="RU000304"/>
    </source>
</evidence>
<dbReference type="GO" id="GO:0016020">
    <property type="term" value="C:membrane"/>
    <property type="evidence" value="ECO:0007669"/>
    <property type="project" value="TreeGrafter"/>
</dbReference>
<evidence type="ECO:0000256" key="2">
    <source>
        <dbReference type="ARBA" id="ARBA00022741"/>
    </source>
</evidence>
<comment type="similarity">
    <text evidence="6">Belongs to the protein kinase superfamily.</text>
</comment>
<comment type="caution">
    <text evidence="9">The sequence shown here is derived from an EMBL/GenBank/DDBJ whole genome shotgun (WGS) entry which is preliminary data.</text>
</comment>
<evidence type="ECO:0000256" key="7">
    <source>
        <dbReference type="SAM" id="MobiDB-lite"/>
    </source>
</evidence>
<dbReference type="GO" id="GO:0010506">
    <property type="term" value="P:regulation of autophagy"/>
    <property type="evidence" value="ECO:0007669"/>
    <property type="project" value="InterPro"/>
</dbReference>
<dbReference type="PANTHER" id="PTHR24348:SF22">
    <property type="entry name" value="NON-SPECIFIC SERINE_THREONINE PROTEIN KINASE"/>
    <property type="match status" value="1"/>
</dbReference>
<dbReference type="GO" id="GO:0000407">
    <property type="term" value="C:phagophore assembly site"/>
    <property type="evidence" value="ECO:0007669"/>
    <property type="project" value="TreeGrafter"/>
</dbReference>
<dbReference type="InterPro" id="IPR000719">
    <property type="entry name" value="Prot_kinase_dom"/>
</dbReference>
<proteinExistence type="inferred from homology"/>
<reference evidence="9" key="1">
    <citation type="submission" date="2021-01" db="EMBL/GenBank/DDBJ databases">
        <authorList>
            <consortium name="Genoscope - CEA"/>
            <person name="William W."/>
        </authorList>
    </citation>
    <scope>NUCLEOTIDE SEQUENCE</scope>
</reference>
<organism evidence="9 10">
    <name type="scientific">Paramecium sonneborni</name>
    <dbReference type="NCBI Taxonomy" id="65129"/>
    <lineage>
        <taxon>Eukaryota</taxon>
        <taxon>Sar</taxon>
        <taxon>Alveolata</taxon>
        <taxon>Ciliophora</taxon>
        <taxon>Intramacronucleata</taxon>
        <taxon>Oligohymenophorea</taxon>
        <taxon>Peniculida</taxon>
        <taxon>Parameciidae</taxon>
        <taxon>Paramecium</taxon>
    </lineage>
</organism>
<dbReference type="InterPro" id="IPR008271">
    <property type="entry name" value="Ser/Thr_kinase_AS"/>
</dbReference>
<dbReference type="PROSITE" id="PS00107">
    <property type="entry name" value="PROTEIN_KINASE_ATP"/>
    <property type="match status" value="1"/>
</dbReference>
<feature type="binding site" evidence="5">
    <location>
        <position position="113"/>
    </location>
    <ligand>
        <name>ATP</name>
        <dbReference type="ChEBI" id="CHEBI:30616"/>
    </ligand>
</feature>
<keyword evidence="4 5" id="KW-0067">ATP-binding</keyword>
<keyword evidence="2 5" id="KW-0547">Nucleotide-binding</keyword>
<evidence type="ECO:0000313" key="10">
    <source>
        <dbReference type="Proteomes" id="UP000692954"/>
    </source>
</evidence>
<dbReference type="InterPro" id="IPR045269">
    <property type="entry name" value="Atg1-like"/>
</dbReference>
<dbReference type="EMBL" id="CAJJDN010000010">
    <property type="protein sequence ID" value="CAD8056440.1"/>
    <property type="molecule type" value="Genomic_DNA"/>
</dbReference>
<dbReference type="PANTHER" id="PTHR24348">
    <property type="entry name" value="SERINE/THREONINE-PROTEIN KINASE UNC-51-RELATED"/>
    <property type="match status" value="1"/>
</dbReference>
<dbReference type="PROSITE" id="PS00108">
    <property type="entry name" value="PROTEIN_KINASE_ST"/>
    <property type="match status" value="1"/>
</dbReference>